<feature type="non-terminal residue" evidence="1">
    <location>
        <position position="1"/>
    </location>
</feature>
<keyword evidence="2" id="KW-1185">Reference proteome</keyword>
<dbReference type="EMBL" id="LRGB01011085">
    <property type="protein sequence ID" value="KZS00247.1"/>
    <property type="molecule type" value="Genomic_DNA"/>
</dbReference>
<protein>
    <submittedName>
        <fullName evidence="1">Uncharacterized protein</fullName>
    </submittedName>
</protein>
<sequence>YNFLSAKKPKAFSVFLGFSGNLLRKIKIARNFLRKIAFPSPSKRKKIHLCHFTVKKVHHYFEVIFPKYSADEIWGSHPRKLCILSQYEIFGV</sequence>
<comment type="caution">
    <text evidence="1">The sequence shown here is derived from an EMBL/GenBank/DDBJ whole genome shotgun (WGS) entry which is preliminary data.</text>
</comment>
<name>A0A164HHD4_9CRUS</name>
<proteinExistence type="predicted"/>
<accession>A0A164HHD4</accession>
<evidence type="ECO:0000313" key="1">
    <source>
        <dbReference type="EMBL" id="KZS00247.1"/>
    </source>
</evidence>
<reference evidence="1 2" key="1">
    <citation type="submission" date="2016-03" db="EMBL/GenBank/DDBJ databases">
        <title>EvidentialGene: Evidence-directed Construction of Genes on Genomes.</title>
        <authorList>
            <person name="Gilbert D.G."/>
            <person name="Choi J.-H."/>
            <person name="Mockaitis K."/>
            <person name="Colbourne J."/>
            <person name="Pfrender M."/>
        </authorList>
    </citation>
    <scope>NUCLEOTIDE SEQUENCE [LARGE SCALE GENOMIC DNA]</scope>
    <source>
        <strain evidence="1 2">Xinb3</strain>
        <tissue evidence="1">Complete organism</tissue>
    </source>
</reference>
<dbReference type="Proteomes" id="UP000076858">
    <property type="component" value="Unassembled WGS sequence"/>
</dbReference>
<evidence type="ECO:0000313" key="2">
    <source>
        <dbReference type="Proteomes" id="UP000076858"/>
    </source>
</evidence>
<organism evidence="1 2">
    <name type="scientific">Daphnia magna</name>
    <dbReference type="NCBI Taxonomy" id="35525"/>
    <lineage>
        <taxon>Eukaryota</taxon>
        <taxon>Metazoa</taxon>
        <taxon>Ecdysozoa</taxon>
        <taxon>Arthropoda</taxon>
        <taxon>Crustacea</taxon>
        <taxon>Branchiopoda</taxon>
        <taxon>Diplostraca</taxon>
        <taxon>Cladocera</taxon>
        <taxon>Anomopoda</taxon>
        <taxon>Daphniidae</taxon>
        <taxon>Daphnia</taxon>
    </lineage>
</organism>
<dbReference type="AlphaFoldDB" id="A0A164HHD4"/>
<gene>
    <name evidence="1" type="ORF">APZ42_003539</name>
</gene>